<feature type="region of interest" description="Disordered" evidence="2">
    <location>
        <begin position="138"/>
        <end position="164"/>
    </location>
</feature>
<gene>
    <name evidence="3" type="ORF">EQM06_09035</name>
</gene>
<dbReference type="Pfam" id="PF04519">
    <property type="entry name" value="Bactofilin"/>
    <property type="match status" value="1"/>
</dbReference>
<dbReference type="PANTHER" id="PTHR35024">
    <property type="entry name" value="HYPOTHETICAL CYTOSOLIC PROTEIN"/>
    <property type="match status" value="1"/>
</dbReference>
<name>A0A410PWN1_9FIRM</name>
<dbReference type="OrthoDB" id="1651736at2"/>
<dbReference type="EMBL" id="CP035281">
    <property type="protein sequence ID" value="QAT43349.1"/>
    <property type="molecule type" value="Genomic_DNA"/>
</dbReference>
<keyword evidence="4" id="KW-1185">Reference proteome</keyword>
<reference evidence="3 4" key="1">
    <citation type="submission" date="2019-01" db="EMBL/GenBank/DDBJ databases">
        <title>Draft genomes of a novel of Aminipila strains.</title>
        <authorList>
            <person name="Ma S."/>
        </authorList>
    </citation>
    <scope>NUCLEOTIDE SEQUENCE [LARGE SCALE GENOMIC DNA]</scope>
    <source>
        <strain evidence="4">JN-39</strain>
    </source>
</reference>
<dbReference type="PANTHER" id="PTHR35024:SF4">
    <property type="entry name" value="POLYMER-FORMING CYTOSKELETAL PROTEIN"/>
    <property type="match status" value="1"/>
</dbReference>
<comment type="similarity">
    <text evidence="1">Belongs to the bactofilin family.</text>
</comment>
<evidence type="ECO:0000256" key="1">
    <source>
        <dbReference type="ARBA" id="ARBA00044755"/>
    </source>
</evidence>
<dbReference type="Proteomes" id="UP000287601">
    <property type="component" value="Chromosome"/>
</dbReference>
<dbReference type="InterPro" id="IPR007607">
    <property type="entry name" value="BacA/B"/>
</dbReference>
<dbReference type="AlphaFoldDB" id="A0A410PWN1"/>
<proteinExistence type="inferred from homology"/>
<organism evidence="3 4">
    <name type="scientific">Aminipila luticellarii</name>
    <dbReference type="NCBI Taxonomy" id="2507160"/>
    <lineage>
        <taxon>Bacteria</taxon>
        <taxon>Bacillati</taxon>
        <taxon>Bacillota</taxon>
        <taxon>Clostridia</taxon>
        <taxon>Peptostreptococcales</taxon>
        <taxon>Anaerovoracaceae</taxon>
        <taxon>Aminipila</taxon>
    </lineage>
</organism>
<evidence type="ECO:0000313" key="4">
    <source>
        <dbReference type="Proteomes" id="UP000287601"/>
    </source>
</evidence>
<evidence type="ECO:0000256" key="2">
    <source>
        <dbReference type="SAM" id="MobiDB-lite"/>
    </source>
</evidence>
<feature type="compositionally biased region" description="Polar residues" evidence="2">
    <location>
        <begin position="70"/>
        <end position="98"/>
    </location>
</feature>
<sequence length="316" mass="33835">MKYYSELIGGAKMSNKGNFSQAMREILGIDSSQDKGKVNEENVSASENNTGYTAENQIPIEPAGNDRLNQDFSQAFKQSAQNTQNTGNYSGPNLNNDTYNQQRMHTNNEEPAFFDKPGFGQSSQNNFSGSFAADSTKFNNGFGGGGDSGNNGTGSNEPYHDSEGEVGTTIITRNTIVEGNIKSFENIELNGKVKGKIDTTKNVGVSGFVQGDIEATDILLEGAQIKGNINSKGALLMDKDTLLVGDVAAQNTRVDGKIKGEVNIGGNGEFLSNSVVVGNITVSNFYVQYGARMQGYINTNFSKNEEDSIFGQIVGS</sequence>
<dbReference type="KEGG" id="amij:EQM06_09035"/>
<protein>
    <submittedName>
        <fullName evidence="3">Polymer-forming cytoskeletal protein</fullName>
    </submittedName>
</protein>
<evidence type="ECO:0000313" key="3">
    <source>
        <dbReference type="EMBL" id="QAT43349.1"/>
    </source>
</evidence>
<accession>A0A410PWN1</accession>
<feature type="compositionally biased region" description="Gly residues" evidence="2">
    <location>
        <begin position="141"/>
        <end position="152"/>
    </location>
</feature>
<feature type="region of interest" description="Disordered" evidence="2">
    <location>
        <begin position="31"/>
        <end position="98"/>
    </location>
</feature>